<gene>
    <name evidence="9" type="ORF">CYNAS_LOCUS17588</name>
</gene>
<feature type="transmembrane region" description="Helical" evidence="8">
    <location>
        <begin position="182"/>
        <end position="200"/>
    </location>
</feature>
<sequence>MAVCKLRELEKTRWIIPAKSSNGGFVPLSRGGLEYSPSRAFSDILLLLNLTDSDTYSLYKGDNCSVVANDYPKDNSMFGLLKGVNLWKSHYLNLFNDTVVAVVTKLPHSVQAKVLNVNYIRLGAFVAGILLFIFARSLARNTLSMELKLIGLPILVGGWSLAMYMLHLTWKNIASLAAQYQKYSVAYVATVMLISLAACYKKGPPRDAQSLDLA</sequence>
<evidence type="ECO:0000313" key="9">
    <source>
        <dbReference type="EMBL" id="CAJ0605605.1"/>
    </source>
</evidence>
<comment type="subcellular location">
    <subcellularLocation>
        <location evidence="1">Nucleus inner membrane</location>
        <topology evidence="1">Multi-pass membrane protein</topology>
        <orientation evidence="1">Nucleoplasmic side</orientation>
    </subcellularLocation>
</comment>
<keyword evidence="4" id="KW-0732">Signal</keyword>
<evidence type="ECO:0000256" key="1">
    <source>
        <dbReference type="ARBA" id="ARBA00004575"/>
    </source>
</evidence>
<dbReference type="GO" id="GO:0005637">
    <property type="term" value="C:nuclear inner membrane"/>
    <property type="evidence" value="ECO:0007669"/>
    <property type="project" value="UniProtKB-SubCell"/>
</dbReference>
<accession>A0AA36H7L9</accession>
<organism evidence="9 10">
    <name type="scientific">Cylicocyclus nassatus</name>
    <name type="common">Nematode worm</name>
    <dbReference type="NCBI Taxonomy" id="53992"/>
    <lineage>
        <taxon>Eukaryota</taxon>
        <taxon>Metazoa</taxon>
        <taxon>Ecdysozoa</taxon>
        <taxon>Nematoda</taxon>
        <taxon>Chromadorea</taxon>
        <taxon>Rhabditida</taxon>
        <taxon>Rhabditina</taxon>
        <taxon>Rhabditomorpha</taxon>
        <taxon>Strongyloidea</taxon>
        <taxon>Strongylidae</taxon>
        <taxon>Cylicocyclus</taxon>
    </lineage>
</organism>
<name>A0AA36H7L9_CYLNA</name>
<dbReference type="AlphaFoldDB" id="A0AA36H7L9"/>
<protein>
    <submittedName>
        <fullName evidence="9">Uncharacterized protein</fullName>
    </submittedName>
</protein>
<feature type="transmembrane region" description="Helical" evidence="8">
    <location>
        <begin position="150"/>
        <end position="170"/>
    </location>
</feature>
<keyword evidence="5 8" id="KW-1133">Transmembrane helix</keyword>
<proteinExistence type="inferred from homology"/>
<evidence type="ECO:0000256" key="4">
    <source>
        <dbReference type="ARBA" id="ARBA00022729"/>
    </source>
</evidence>
<reference evidence="9" key="1">
    <citation type="submission" date="2023-07" db="EMBL/GenBank/DDBJ databases">
        <authorList>
            <consortium name="CYATHOMIX"/>
        </authorList>
    </citation>
    <scope>NUCLEOTIDE SEQUENCE</scope>
    <source>
        <strain evidence="9">N/A</strain>
    </source>
</reference>
<dbReference type="EMBL" id="CATQJL010000316">
    <property type="protein sequence ID" value="CAJ0605605.1"/>
    <property type="molecule type" value="Genomic_DNA"/>
</dbReference>
<feature type="transmembrane region" description="Helical" evidence="8">
    <location>
        <begin position="119"/>
        <end position="138"/>
    </location>
</feature>
<dbReference type="PANTHER" id="PTHR13598">
    <property type="entry name" value="AT07567P-RELATED"/>
    <property type="match status" value="1"/>
</dbReference>
<dbReference type="PANTHER" id="PTHR13598:SF1">
    <property type="entry name" value="AT07567P-RELATED"/>
    <property type="match status" value="1"/>
</dbReference>
<evidence type="ECO:0000256" key="3">
    <source>
        <dbReference type="ARBA" id="ARBA00022692"/>
    </source>
</evidence>
<keyword evidence="3 8" id="KW-0812">Transmembrane</keyword>
<dbReference type="Pfam" id="PF10225">
    <property type="entry name" value="NEMP"/>
    <property type="match status" value="1"/>
</dbReference>
<keyword evidence="10" id="KW-1185">Reference proteome</keyword>
<comment type="similarity">
    <text evidence="2">Belongs to the NEMP family.</text>
</comment>
<keyword evidence="6 8" id="KW-0472">Membrane</keyword>
<evidence type="ECO:0000313" key="10">
    <source>
        <dbReference type="Proteomes" id="UP001176961"/>
    </source>
</evidence>
<evidence type="ECO:0000256" key="7">
    <source>
        <dbReference type="ARBA" id="ARBA00023242"/>
    </source>
</evidence>
<dbReference type="Proteomes" id="UP001176961">
    <property type="component" value="Unassembled WGS sequence"/>
</dbReference>
<comment type="caution">
    <text evidence="9">The sequence shown here is derived from an EMBL/GenBank/DDBJ whole genome shotgun (WGS) entry which is preliminary data.</text>
</comment>
<dbReference type="InterPro" id="IPR019358">
    <property type="entry name" value="NEMP_fam"/>
</dbReference>
<evidence type="ECO:0000256" key="8">
    <source>
        <dbReference type="SAM" id="Phobius"/>
    </source>
</evidence>
<evidence type="ECO:0000256" key="6">
    <source>
        <dbReference type="ARBA" id="ARBA00023136"/>
    </source>
</evidence>
<evidence type="ECO:0000256" key="5">
    <source>
        <dbReference type="ARBA" id="ARBA00022989"/>
    </source>
</evidence>
<evidence type="ECO:0000256" key="2">
    <source>
        <dbReference type="ARBA" id="ARBA00005748"/>
    </source>
</evidence>
<keyword evidence="7" id="KW-0539">Nucleus</keyword>